<dbReference type="EMBL" id="FMZW01000071">
    <property type="protein sequence ID" value="SDF74614.1"/>
    <property type="molecule type" value="Genomic_DNA"/>
</dbReference>
<protein>
    <submittedName>
        <fullName evidence="6">Type IV secretion system protein VirB9</fullName>
    </submittedName>
</protein>
<name>A0A1G7NKL7_9BRAD</name>
<dbReference type="InterPro" id="IPR010258">
    <property type="entry name" value="Conjugal_tfr_TrbG/VirB9/CagX"/>
</dbReference>
<dbReference type="RefSeq" id="WP_092090170.1">
    <property type="nucleotide sequence ID" value="NZ_FMZW01000071.1"/>
</dbReference>
<keyword evidence="3" id="KW-0843">Virulence</keyword>
<dbReference type="InterPro" id="IPR033645">
    <property type="entry name" value="VirB9/CagX/TrbG_C"/>
</dbReference>
<feature type="chain" id="PRO_5011752700" evidence="5">
    <location>
        <begin position="22"/>
        <end position="286"/>
    </location>
</feature>
<evidence type="ECO:0000313" key="6">
    <source>
        <dbReference type="EMBL" id="SDF74614.1"/>
    </source>
</evidence>
<evidence type="ECO:0000256" key="5">
    <source>
        <dbReference type="SAM" id="SignalP"/>
    </source>
</evidence>
<gene>
    <name evidence="6" type="ORF">SAMN05216337_107112</name>
</gene>
<evidence type="ECO:0000313" key="7">
    <source>
        <dbReference type="Proteomes" id="UP000199245"/>
    </source>
</evidence>
<dbReference type="Proteomes" id="UP000199245">
    <property type="component" value="Unassembled WGS sequence"/>
</dbReference>
<dbReference type="Pfam" id="PF03524">
    <property type="entry name" value="CagX"/>
    <property type="match status" value="1"/>
</dbReference>
<sequence>MRSIAVFIAFLATAVPVRVLALDVPKEGARDERVRSVSYDPNQVVKVVGRYKSSTQIVFAPTEEIADVGLGNTVAWEVAPAGNSIFLKPREKQPPTNMQVVTIRQNGERRSYQFELEAIEAAGKGKQAFFLVRFHYPEDEAAVRRQRAEQARSERDSQAVDATLALHQRFGARNWRYSAQGARDLQPDAIYDDGKVTTLRFAGNREVPAIYTIQGVGQESLVPYDARDNGETIVIHATARELRLRRGDDVLCVFNEAFDAVGVNPGTGTTSPSVQRGVKAGKGRFR</sequence>
<keyword evidence="2 5" id="KW-0732">Signal</keyword>
<feature type="signal peptide" evidence="5">
    <location>
        <begin position="1"/>
        <end position="21"/>
    </location>
</feature>
<dbReference type="NCBIfam" id="TIGR02781">
    <property type="entry name" value="VirB9"/>
    <property type="match status" value="1"/>
</dbReference>
<comment type="similarity">
    <text evidence="1">Belongs to the TrbG/VirB9 family.</text>
</comment>
<dbReference type="InterPro" id="IPR038161">
    <property type="entry name" value="VirB9/CagX/TrbG_C_sf"/>
</dbReference>
<evidence type="ECO:0000256" key="1">
    <source>
        <dbReference type="ARBA" id="ARBA00006135"/>
    </source>
</evidence>
<dbReference type="AlphaFoldDB" id="A0A1G7NKL7"/>
<evidence type="ECO:0000256" key="4">
    <source>
        <dbReference type="SAM" id="MobiDB-lite"/>
    </source>
</evidence>
<evidence type="ECO:0000256" key="2">
    <source>
        <dbReference type="ARBA" id="ARBA00022729"/>
    </source>
</evidence>
<reference evidence="6 7" key="1">
    <citation type="submission" date="2016-10" db="EMBL/GenBank/DDBJ databases">
        <authorList>
            <person name="de Groot N.N."/>
        </authorList>
    </citation>
    <scope>NUCLEOTIDE SEQUENCE [LARGE SCALE GENOMIC DNA]</scope>
    <source>
        <strain evidence="6 7">R5</strain>
    </source>
</reference>
<accession>A0A1G7NKL7</accession>
<dbReference type="InterPro" id="IPR014148">
    <property type="entry name" value="VirB9"/>
</dbReference>
<dbReference type="Gene3D" id="2.60.40.2500">
    <property type="match status" value="1"/>
</dbReference>
<dbReference type="CDD" id="cd06911">
    <property type="entry name" value="VirB9_CagX_TrbG"/>
    <property type="match status" value="1"/>
</dbReference>
<feature type="region of interest" description="Disordered" evidence="4">
    <location>
        <begin position="265"/>
        <end position="286"/>
    </location>
</feature>
<evidence type="ECO:0000256" key="3">
    <source>
        <dbReference type="ARBA" id="ARBA00023026"/>
    </source>
</evidence>
<proteinExistence type="inferred from homology"/>
<organism evidence="6 7">
    <name type="scientific">Bradyrhizobium brasilense</name>
    <dbReference type="NCBI Taxonomy" id="1419277"/>
    <lineage>
        <taxon>Bacteria</taxon>
        <taxon>Pseudomonadati</taxon>
        <taxon>Pseudomonadota</taxon>
        <taxon>Alphaproteobacteria</taxon>
        <taxon>Hyphomicrobiales</taxon>
        <taxon>Nitrobacteraceae</taxon>
        <taxon>Bradyrhizobium</taxon>
    </lineage>
</organism>